<dbReference type="eggNOG" id="arCOG02201">
    <property type="taxonomic scope" value="Archaea"/>
</dbReference>
<dbReference type="STRING" id="374847.Kcr_0893"/>
<dbReference type="PANTHER" id="PTHR30314">
    <property type="entry name" value="CELL DIVISION PROTEIN FTSZ-RELATED"/>
    <property type="match status" value="1"/>
</dbReference>
<dbReference type="InParanoid" id="B1L5B0"/>
<keyword evidence="6" id="KW-1185">Reference proteome</keyword>
<dbReference type="GO" id="GO:0005737">
    <property type="term" value="C:cytoplasm"/>
    <property type="evidence" value="ECO:0000318"/>
    <property type="project" value="GO_Central"/>
</dbReference>
<evidence type="ECO:0000256" key="3">
    <source>
        <dbReference type="ARBA" id="ARBA00023134"/>
    </source>
</evidence>
<dbReference type="InterPro" id="IPR045061">
    <property type="entry name" value="FtsZ/CetZ"/>
</dbReference>
<dbReference type="CDD" id="cd02201">
    <property type="entry name" value="FtsZ_type1"/>
    <property type="match status" value="1"/>
</dbReference>
<protein>
    <submittedName>
        <fullName evidence="5">Tubulin/FtsZ GTPase</fullName>
    </submittedName>
</protein>
<dbReference type="Gene3D" id="3.40.50.1440">
    <property type="entry name" value="Tubulin/FtsZ, GTPase domain"/>
    <property type="match status" value="1"/>
</dbReference>
<name>B1L5B0_KORCO</name>
<evidence type="ECO:0000259" key="4">
    <source>
        <dbReference type="SMART" id="SM00864"/>
    </source>
</evidence>
<dbReference type="PANTHER" id="PTHR30314:SF3">
    <property type="entry name" value="MITOCHONDRIAL DIVISION PROTEIN FSZA"/>
    <property type="match status" value="1"/>
</dbReference>
<accession>B1L5B0</accession>
<dbReference type="PhylomeDB" id="B1L5B0"/>
<dbReference type="GO" id="GO:0051301">
    <property type="term" value="P:cell division"/>
    <property type="evidence" value="ECO:0000318"/>
    <property type="project" value="GO_Central"/>
</dbReference>
<dbReference type="Proteomes" id="UP000001686">
    <property type="component" value="Chromosome"/>
</dbReference>
<evidence type="ECO:0000313" key="6">
    <source>
        <dbReference type="Proteomes" id="UP000001686"/>
    </source>
</evidence>
<gene>
    <name evidence="5" type="ordered locus">Kcr_0893</name>
</gene>
<dbReference type="FunFam" id="3.40.50.1440:FF:000052">
    <property type="entry name" value="Tubulin/FtsZ GTPase"/>
    <property type="match status" value="1"/>
</dbReference>
<dbReference type="InterPro" id="IPR003008">
    <property type="entry name" value="Tubulin_FtsZ_GTPase"/>
</dbReference>
<dbReference type="GO" id="GO:0003924">
    <property type="term" value="F:GTPase activity"/>
    <property type="evidence" value="ECO:0000318"/>
    <property type="project" value="GO_Central"/>
</dbReference>
<dbReference type="PRINTS" id="PR00423">
    <property type="entry name" value="CELLDVISFTSZ"/>
</dbReference>
<dbReference type="Pfam" id="PF00091">
    <property type="entry name" value="Tubulin"/>
    <property type="match status" value="1"/>
</dbReference>
<organism evidence="5 6">
    <name type="scientific">Korarchaeum cryptofilum (strain OPF8)</name>
    <dbReference type="NCBI Taxonomy" id="374847"/>
    <lineage>
        <taxon>Archaea</taxon>
        <taxon>Thermoproteota</taxon>
        <taxon>Candidatus Korarchaeia</taxon>
        <taxon>Candidatus Korarchaeales</taxon>
        <taxon>Candidatus Korarchaeaceae</taxon>
        <taxon>Candidatus Korarchaeum</taxon>
    </lineage>
</organism>
<dbReference type="KEGG" id="kcr:Kcr_0893"/>
<dbReference type="InterPro" id="IPR000158">
    <property type="entry name" value="Cell_div_FtsZ"/>
</dbReference>
<proteinExistence type="inferred from homology"/>
<comment type="similarity">
    <text evidence="1">Belongs to the FtsZ family.</text>
</comment>
<dbReference type="SMART" id="SM00864">
    <property type="entry name" value="Tubulin"/>
    <property type="match status" value="1"/>
</dbReference>
<dbReference type="InterPro" id="IPR036525">
    <property type="entry name" value="Tubulin/FtsZ_GTPase_sf"/>
</dbReference>
<sequence length="339" mass="37408">MAIRGRMVDRGLESVEKATEAKINIVGIGGCGNNIISAFYKKFPKNVKTIAVNTDSAVLKKADADEKVLIGRYTHKGRGAQGVPDLGREAMEEDIESVLRALDENVGIVIGIAGMGGGTGSGGLPVLMREIGLRKREVIKISVVTLPMREEGEERKRNAQFSLKETLEVSDVTVVNANDLAMEKAKSVDLNYAFSMVNRKIERSIYALVKMQSSETGPGYVNVDLSNFARISYQSGLGFIGVGRGRYIFEAFDDALQDDYAKCDLTEAKGAIIYFEGKSVDLRVDQMREATDILSRRYRIPTVFMGVRPTFEYPDVRVNLLVTQVRSHYVDDFLAELGL</sequence>
<dbReference type="AlphaFoldDB" id="B1L5B0"/>
<dbReference type="HOGENOM" id="CLU_024865_0_1_2"/>
<dbReference type="InterPro" id="IPR008280">
    <property type="entry name" value="Tub_FtsZ_C"/>
</dbReference>
<evidence type="ECO:0000313" key="5">
    <source>
        <dbReference type="EMBL" id="ACB07639.1"/>
    </source>
</evidence>
<dbReference type="SUPFAM" id="SSF52490">
    <property type="entry name" value="Tubulin nucleotide-binding domain-like"/>
    <property type="match status" value="1"/>
</dbReference>
<evidence type="ECO:0000256" key="1">
    <source>
        <dbReference type="ARBA" id="ARBA00009690"/>
    </source>
</evidence>
<dbReference type="SUPFAM" id="SSF55307">
    <property type="entry name" value="Tubulin C-terminal domain-like"/>
    <property type="match status" value="1"/>
</dbReference>
<keyword evidence="3" id="KW-0342">GTP-binding</keyword>
<keyword evidence="2" id="KW-0547">Nucleotide-binding</keyword>
<dbReference type="EnsemblBacteria" id="ACB07639">
    <property type="protein sequence ID" value="ACB07639"/>
    <property type="gene ID" value="Kcr_0893"/>
</dbReference>
<reference evidence="5 6" key="1">
    <citation type="journal article" date="2008" name="Proc. Natl. Acad. Sci. U.S.A.">
        <title>A korarchaeal genome reveals new insights into the evolution of the Archaea.</title>
        <authorList>
            <person name="Elkins J.G."/>
            <person name="Podar M."/>
            <person name="Graham D.E."/>
            <person name="Makarova K.S."/>
            <person name="Wolf Y."/>
            <person name="Randau L."/>
            <person name="Hedlund B.P."/>
            <person name="Brochier-Armanet C."/>
            <person name="Kunin V."/>
            <person name="Anderson I."/>
            <person name="Lapidus A."/>
            <person name="Goltsman E."/>
            <person name="Barry K."/>
            <person name="Koonin E.V."/>
            <person name="Hugenholtz P."/>
            <person name="Kyrpides N."/>
            <person name="Wanner G."/>
            <person name="Richardson P."/>
            <person name="Keller M."/>
            <person name="Stetter K.O."/>
        </authorList>
    </citation>
    <scope>NUCLEOTIDE SEQUENCE [LARGE SCALE GENOMIC DNA]</scope>
    <source>
        <strain evidence="6">OPF8</strain>
    </source>
</reference>
<feature type="domain" description="Tubulin/FtsZ GTPase" evidence="4">
    <location>
        <begin position="22"/>
        <end position="213"/>
    </location>
</feature>
<dbReference type="EMBL" id="CP000968">
    <property type="protein sequence ID" value="ACB07639.1"/>
    <property type="molecule type" value="Genomic_DNA"/>
</dbReference>
<dbReference type="GO" id="GO:0032153">
    <property type="term" value="C:cell division site"/>
    <property type="evidence" value="ECO:0000318"/>
    <property type="project" value="GO_Central"/>
</dbReference>
<dbReference type="GO" id="GO:0005525">
    <property type="term" value="F:GTP binding"/>
    <property type="evidence" value="ECO:0000318"/>
    <property type="project" value="GO_Central"/>
</dbReference>
<evidence type="ECO:0000256" key="2">
    <source>
        <dbReference type="ARBA" id="ARBA00022741"/>
    </source>
</evidence>